<organism evidence="5">
    <name type="scientific">Streptomyces sp. NBC_01401</name>
    <dbReference type="NCBI Taxonomy" id="2903854"/>
    <lineage>
        <taxon>Bacteria</taxon>
        <taxon>Bacillati</taxon>
        <taxon>Actinomycetota</taxon>
        <taxon>Actinomycetes</taxon>
        <taxon>Kitasatosporales</taxon>
        <taxon>Streptomycetaceae</taxon>
        <taxon>Streptomyces</taxon>
    </lineage>
</organism>
<gene>
    <name evidence="5" type="ORF">OG626_07875</name>
</gene>
<accession>A0AAU3GNS1</accession>
<dbReference type="AlphaFoldDB" id="A0AAU3GNS1"/>
<reference evidence="5" key="1">
    <citation type="submission" date="2022-10" db="EMBL/GenBank/DDBJ databases">
        <title>The complete genomes of actinobacterial strains from the NBC collection.</title>
        <authorList>
            <person name="Joergensen T.S."/>
            <person name="Alvarez Arevalo M."/>
            <person name="Sterndorff E.B."/>
            <person name="Faurdal D."/>
            <person name="Vuksanovic O."/>
            <person name="Mourched A.-S."/>
            <person name="Charusanti P."/>
            <person name="Shaw S."/>
            <person name="Blin K."/>
            <person name="Weber T."/>
        </authorList>
    </citation>
    <scope>NUCLEOTIDE SEQUENCE</scope>
    <source>
        <strain evidence="5">NBC_01401</strain>
    </source>
</reference>
<dbReference type="Pfam" id="PF05719">
    <property type="entry name" value="GPP34"/>
    <property type="match status" value="1"/>
</dbReference>
<evidence type="ECO:0000256" key="1">
    <source>
        <dbReference type="ARBA" id="ARBA00004255"/>
    </source>
</evidence>
<dbReference type="Gene3D" id="1.10.3630.10">
    <property type="entry name" value="yeast vps74-n-term truncation variant domain like"/>
    <property type="match status" value="1"/>
</dbReference>
<keyword evidence="4" id="KW-0472">Membrane</keyword>
<comment type="subcellular location">
    <subcellularLocation>
        <location evidence="1">Golgi apparatus membrane</location>
        <topology evidence="1">Peripheral membrane protein</topology>
        <orientation evidence="1">Cytoplasmic side</orientation>
    </subcellularLocation>
</comment>
<dbReference type="GO" id="GO:0005737">
    <property type="term" value="C:cytoplasm"/>
    <property type="evidence" value="ECO:0007669"/>
    <property type="project" value="UniProtKB-ARBA"/>
</dbReference>
<dbReference type="InterPro" id="IPR038261">
    <property type="entry name" value="GPP34-like_sf"/>
</dbReference>
<evidence type="ECO:0000256" key="4">
    <source>
        <dbReference type="ARBA" id="ARBA00023136"/>
    </source>
</evidence>
<dbReference type="GO" id="GO:0012505">
    <property type="term" value="C:endomembrane system"/>
    <property type="evidence" value="ECO:0007669"/>
    <property type="project" value="UniProtKB-ARBA"/>
</dbReference>
<dbReference type="InterPro" id="IPR008628">
    <property type="entry name" value="GPP34-like"/>
</dbReference>
<dbReference type="GO" id="GO:0070273">
    <property type="term" value="F:phosphatidylinositol-4-phosphate binding"/>
    <property type="evidence" value="ECO:0007669"/>
    <property type="project" value="InterPro"/>
</dbReference>
<evidence type="ECO:0000256" key="2">
    <source>
        <dbReference type="ARBA" id="ARBA00023034"/>
    </source>
</evidence>
<keyword evidence="3" id="KW-0446">Lipid-binding</keyword>
<proteinExistence type="predicted"/>
<evidence type="ECO:0000256" key="3">
    <source>
        <dbReference type="ARBA" id="ARBA00023121"/>
    </source>
</evidence>
<keyword evidence="2" id="KW-0333">Golgi apparatus</keyword>
<sequence>MRLTLPQRLYLLCYTVDKGKFELSNLQGRGQLLRAGTLTELAVAGLIGTEGGKVVRRAAVAPQGDPFLAEVWRELPERPKGWLSYVHNKAHRAERPIRDQLADAGAITVRHEKKLGMLGVDRVVVDDPQQVLALQRTVRDAVLGGSPPDAVPMDELTMAVLAAEVETSSVFTGKERRAHQREFKALAERYDAAVPGLRKALRDSYLSSRAVGGGWGG</sequence>
<name>A0AAU3GNS1_9ACTN</name>
<dbReference type="EMBL" id="CP109535">
    <property type="protein sequence ID" value="WTY94821.1"/>
    <property type="molecule type" value="Genomic_DNA"/>
</dbReference>
<protein>
    <submittedName>
        <fullName evidence="5">GPP34 family phosphoprotein</fullName>
    </submittedName>
</protein>
<evidence type="ECO:0000313" key="5">
    <source>
        <dbReference type="EMBL" id="WTY94821.1"/>
    </source>
</evidence>